<dbReference type="SUPFAM" id="SSF52540">
    <property type="entry name" value="P-loop containing nucleoside triphosphate hydrolases"/>
    <property type="match status" value="1"/>
</dbReference>
<comment type="pathway">
    <text evidence="1">Pyrimidine metabolism; dTTP biosynthesis.</text>
</comment>
<evidence type="ECO:0000256" key="2">
    <source>
        <dbReference type="ARBA" id="ARBA00009776"/>
    </source>
</evidence>
<name>A0AAD2JU21_9AGAR</name>
<dbReference type="Gene3D" id="3.40.50.300">
    <property type="entry name" value="P-loop containing nucleotide triphosphate hydrolases"/>
    <property type="match status" value="1"/>
</dbReference>
<dbReference type="GO" id="GO:0005634">
    <property type="term" value="C:nucleus"/>
    <property type="evidence" value="ECO:0007669"/>
    <property type="project" value="TreeGrafter"/>
</dbReference>
<dbReference type="CDD" id="cd01672">
    <property type="entry name" value="TMPK"/>
    <property type="match status" value="1"/>
</dbReference>
<keyword evidence="5" id="KW-0808">Transferase</keyword>
<comment type="caution">
    <text evidence="11">The sequence shown here is derived from an EMBL/GenBank/DDBJ whole genome shotgun (WGS) entry which is preliminary data.</text>
</comment>
<dbReference type="EC" id="2.7.4.9" evidence="3"/>
<feature type="domain" description="Thymidylate kinase-like" evidence="10">
    <location>
        <begin position="10"/>
        <end position="190"/>
    </location>
</feature>
<evidence type="ECO:0000256" key="4">
    <source>
        <dbReference type="ARBA" id="ARBA00017144"/>
    </source>
</evidence>
<dbReference type="GO" id="GO:0005524">
    <property type="term" value="F:ATP binding"/>
    <property type="evidence" value="ECO:0007669"/>
    <property type="project" value="UniProtKB-KW"/>
</dbReference>
<dbReference type="FunFam" id="3.40.50.300:FF:000679">
    <property type="entry name" value="Thymidylate kinase"/>
    <property type="match status" value="1"/>
</dbReference>
<dbReference type="Pfam" id="PF02223">
    <property type="entry name" value="Thymidylate_kin"/>
    <property type="match status" value="1"/>
</dbReference>
<dbReference type="Proteomes" id="UP001295794">
    <property type="component" value="Unassembled WGS sequence"/>
</dbReference>
<keyword evidence="12" id="KW-1185">Reference proteome</keyword>
<dbReference type="EMBL" id="CAVNYO010000002">
    <property type="protein sequence ID" value="CAK5261897.1"/>
    <property type="molecule type" value="Genomic_DNA"/>
</dbReference>
<dbReference type="GO" id="GO:0004550">
    <property type="term" value="F:nucleoside diphosphate kinase activity"/>
    <property type="evidence" value="ECO:0007669"/>
    <property type="project" value="TreeGrafter"/>
</dbReference>
<proteinExistence type="inferred from homology"/>
<dbReference type="PANTHER" id="PTHR10344">
    <property type="entry name" value="THYMIDYLATE KINASE"/>
    <property type="match status" value="1"/>
</dbReference>
<organism evidence="11 12">
    <name type="scientific">Mycena citricolor</name>
    <dbReference type="NCBI Taxonomy" id="2018698"/>
    <lineage>
        <taxon>Eukaryota</taxon>
        <taxon>Fungi</taxon>
        <taxon>Dikarya</taxon>
        <taxon>Basidiomycota</taxon>
        <taxon>Agaricomycotina</taxon>
        <taxon>Agaricomycetes</taxon>
        <taxon>Agaricomycetidae</taxon>
        <taxon>Agaricales</taxon>
        <taxon>Marasmiineae</taxon>
        <taxon>Mycenaceae</taxon>
        <taxon>Mycena</taxon>
    </lineage>
</organism>
<keyword evidence="8" id="KW-0418">Kinase</keyword>
<dbReference type="NCBIfam" id="TIGR00041">
    <property type="entry name" value="DTMP_kinase"/>
    <property type="match status" value="1"/>
</dbReference>
<evidence type="ECO:0000256" key="7">
    <source>
        <dbReference type="ARBA" id="ARBA00022741"/>
    </source>
</evidence>
<dbReference type="PANTHER" id="PTHR10344:SF1">
    <property type="entry name" value="THYMIDYLATE KINASE"/>
    <property type="match status" value="1"/>
</dbReference>
<dbReference type="GO" id="GO:0004798">
    <property type="term" value="F:dTMP kinase activity"/>
    <property type="evidence" value="ECO:0007669"/>
    <property type="project" value="UniProtKB-EC"/>
</dbReference>
<dbReference type="GO" id="GO:0006233">
    <property type="term" value="P:dTDP biosynthetic process"/>
    <property type="evidence" value="ECO:0007669"/>
    <property type="project" value="InterPro"/>
</dbReference>
<keyword evidence="9" id="KW-0067">ATP-binding</keyword>
<dbReference type="AlphaFoldDB" id="A0AAD2JU21"/>
<evidence type="ECO:0000259" key="10">
    <source>
        <dbReference type="Pfam" id="PF02223"/>
    </source>
</evidence>
<dbReference type="InterPro" id="IPR027417">
    <property type="entry name" value="P-loop_NTPase"/>
</dbReference>
<evidence type="ECO:0000313" key="11">
    <source>
        <dbReference type="EMBL" id="CAK5261897.1"/>
    </source>
</evidence>
<protein>
    <recommendedName>
        <fullName evidence="4">Thymidylate kinase</fullName>
        <ecNumber evidence="3">2.7.4.9</ecNumber>
    </recommendedName>
</protein>
<dbReference type="GO" id="GO:0005829">
    <property type="term" value="C:cytosol"/>
    <property type="evidence" value="ECO:0007669"/>
    <property type="project" value="TreeGrafter"/>
</dbReference>
<dbReference type="InterPro" id="IPR018095">
    <property type="entry name" value="Thymidylate_kin_CS"/>
</dbReference>
<dbReference type="GO" id="GO:0006227">
    <property type="term" value="P:dUDP biosynthetic process"/>
    <property type="evidence" value="ECO:0007669"/>
    <property type="project" value="TreeGrafter"/>
</dbReference>
<gene>
    <name evidence="11" type="ORF">MYCIT1_LOCUS179</name>
</gene>
<dbReference type="InterPro" id="IPR018094">
    <property type="entry name" value="Thymidylate_kinase"/>
</dbReference>
<dbReference type="HAMAP" id="MF_00165">
    <property type="entry name" value="Thymidylate_kinase"/>
    <property type="match status" value="1"/>
</dbReference>
<evidence type="ECO:0000256" key="1">
    <source>
        <dbReference type="ARBA" id="ARBA00004992"/>
    </source>
</evidence>
<accession>A0AAD2JU21</accession>
<dbReference type="InterPro" id="IPR039430">
    <property type="entry name" value="Thymidylate_kin-like_dom"/>
</dbReference>
<evidence type="ECO:0000256" key="9">
    <source>
        <dbReference type="ARBA" id="ARBA00022840"/>
    </source>
</evidence>
<evidence type="ECO:0000256" key="3">
    <source>
        <dbReference type="ARBA" id="ARBA00012980"/>
    </source>
</evidence>
<dbReference type="PROSITE" id="PS01331">
    <property type="entry name" value="THYMIDYLATE_KINASE"/>
    <property type="match status" value="1"/>
</dbReference>
<evidence type="ECO:0000256" key="5">
    <source>
        <dbReference type="ARBA" id="ARBA00022679"/>
    </source>
</evidence>
<evidence type="ECO:0000256" key="8">
    <source>
        <dbReference type="ARBA" id="ARBA00022777"/>
    </source>
</evidence>
<keyword evidence="6" id="KW-0545">Nucleotide biosynthesis</keyword>
<dbReference type="GO" id="GO:0006235">
    <property type="term" value="P:dTTP biosynthetic process"/>
    <property type="evidence" value="ECO:0007669"/>
    <property type="project" value="TreeGrafter"/>
</dbReference>
<evidence type="ECO:0000256" key="6">
    <source>
        <dbReference type="ARBA" id="ARBA00022727"/>
    </source>
</evidence>
<reference evidence="11" key="1">
    <citation type="submission" date="2023-11" db="EMBL/GenBank/DDBJ databases">
        <authorList>
            <person name="De Vega J J."/>
            <person name="De Vega J J."/>
        </authorList>
    </citation>
    <scope>NUCLEOTIDE SEQUENCE</scope>
</reference>
<evidence type="ECO:0000313" key="12">
    <source>
        <dbReference type="Proteomes" id="UP001295794"/>
    </source>
</evidence>
<sequence length="213" mass="24171">MTRRGAFIAIEGLDRSGKTTQVDRLRARMEEQGLNVKLLKFPDRTTAIGQMIDAYLRSHTELDDRAIHLLFSANRWELVSTIESLVSQGTTVICDRYAFSGVAFSAAKGLPLAWCRAPDVSLPAPDLTVFLDISPEDARKRGGYGEERYEKEEMQRKVREIFAEIGREFSEGRWVVLDARRERDLVTQDIWQTVHKLASGIEGPLQSLWSTLD</sequence>
<comment type="similarity">
    <text evidence="2">Belongs to the thymidylate kinase family.</text>
</comment>
<keyword evidence="7" id="KW-0547">Nucleotide-binding</keyword>